<dbReference type="GO" id="GO:0050897">
    <property type="term" value="F:cobalt ion binding"/>
    <property type="evidence" value="ECO:0007669"/>
    <property type="project" value="TreeGrafter"/>
</dbReference>
<dbReference type="InterPro" id="IPR002523">
    <property type="entry name" value="MgTranspt_CorA/ZnTranspt_ZntB"/>
</dbReference>
<evidence type="ECO:0000256" key="12">
    <source>
        <dbReference type="RuleBase" id="RU362010"/>
    </source>
</evidence>
<dbReference type="AlphaFoldDB" id="K6ULC7"/>
<keyword evidence="14" id="KW-1185">Reference proteome</keyword>
<keyword evidence="3 12" id="KW-0813">Transport</keyword>
<dbReference type="OrthoDB" id="9803416at2"/>
<dbReference type="GO" id="GO:0005886">
    <property type="term" value="C:plasma membrane"/>
    <property type="evidence" value="ECO:0007669"/>
    <property type="project" value="UniProtKB-SubCell"/>
</dbReference>
<evidence type="ECO:0000256" key="2">
    <source>
        <dbReference type="ARBA" id="ARBA00009765"/>
    </source>
</evidence>
<keyword evidence="7 12" id="KW-1133">Transmembrane helix</keyword>
<evidence type="ECO:0000313" key="14">
    <source>
        <dbReference type="Proteomes" id="UP000008495"/>
    </source>
</evidence>
<dbReference type="STRING" id="100225.SAMN05421595_0951"/>
<evidence type="ECO:0000256" key="5">
    <source>
        <dbReference type="ARBA" id="ARBA00022692"/>
    </source>
</evidence>
<dbReference type="GO" id="GO:0015087">
    <property type="term" value="F:cobalt ion transmembrane transporter activity"/>
    <property type="evidence" value="ECO:0007669"/>
    <property type="project" value="UniProtKB-UniRule"/>
</dbReference>
<name>K6ULC7_9MICO</name>
<gene>
    <name evidence="12 13" type="primary">corA</name>
    <name evidence="13" type="ORF">AUCHE_05_00410</name>
</gene>
<evidence type="ECO:0000256" key="3">
    <source>
        <dbReference type="ARBA" id="ARBA00022448"/>
    </source>
</evidence>
<dbReference type="EMBL" id="BAGZ01000005">
    <property type="protein sequence ID" value="GAB77136.1"/>
    <property type="molecule type" value="Genomic_DNA"/>
</dbReference>
<dbReference type="eggNOG" id="COG0598">
    <property type="taxonomic scope" value="Bacteria"/>
</dbReference>
<dbReference type="Proteomes" id="UP000008495">
    <property type="component" value="Unassembled WGS sequence"/>
</dbReference>
<dbReference type="SUPFAM" id="SSF143865">
    <property type="entry name" value="CorA soluble domain-like"/>
    <property type="match status" value="1"/>
</dbReference>
<dbReference type="NCBIfam" id="TIGR00383">
    <property type="entry name" value="corA"/>
    <property type="match status" value="1"/>
</dbReference>
<dbReference type="Gene3D" id="1.20.58.340">
    <property type="entry name" value="Magnesium transport protein CorA, transmembrane region"/>
    <property type="match status" value="2"/>
</dbReference>
<evidence type="ECO:0000256" key="11">
    <source>
        <dbReference type="ARBA" id="ARBA00045497"/>
    </source>
</evidence>
<evidence type="ECO:0000256" key="6">
    <source>
        <dbReference type="ARBA" id="ARBA00022842"/>
    </source>
</evidence>
<evidence type="ECO:0000256" key="8">
    <source>
        <dbReference type="ARBA" id="ARBA00023065"/>
    </source>
</evidence>
<protein>
    <recommendedName>
        <fullName evidence="12">Magnesium transport protein CorA</fullName>
    </recommendedName>
</protein>
<keyword evidence="5 12" id="KW-0812">Transmembrane</keyword>
<feature type="transmembrane region" description="Helical" evidence="12">
    <location>
        <begin position="298"/>
        <end position="318"/>
    </location>
</feature>
<comment type="similarity">
    <text evidence="2 12">Belongs to the CorA metal ion transporter (MIT) (TC 1.A.35) family.</text>
</comment>
<feature type="transmembrane region" description="Helical" evidence="12">
    <location>
        <begin position="267"/>
        <end position="286"/>
    </location>
</feature>
<dbReference type="InterPro" id="IPR004488">
    <property type="entry name" value="Mg/Co-transport_prot_CorA"/>
</dbReference>
<evidence type="ECO:0000313" key="13">
    <source>
        <dbReference type="EMBL" id="GAB77136.1"/>
    </source>
</evidence>
<comment type="function">
    <text evidence="11">Mediates influx of magnesium ions. Alternates between open and closed states. Activated by low cytoplasmic Mg(2+) levels. Inactive when cytoplasmic Mg(2+) levels are high.</text>
</comment>
<dbReference type="Gene3D" id="3.30.460.20">
    <property type="entry name" value="CorA soluble domain-like"/>
    <property type="match status" value="1"/>
</dbReference>
<evidence type="ECO:0000256" key="10">
    <source>
        <dbReference type="ARBA" id="ARBA00034269"/>
    </source>
</evidence>
<organism evidence="13 14">
    <name type="scientific">Austwickia chelonae NBRC 105200</name>
    <dbReference type="NCBI Taxonomy" id="1184607"/>
    <lineage>
        <taxon>Bacteria</taxon>
        <taxon>Bacillati</taxon>
        <taxon>Actinomycetota</taxon>
        <taxon>Actinomycetes</taxon>
        <taxon>Micrococcales</taxon>
        <taxon>Dermatophilaceae</taxon>
        <taxon>Austwickia</taxon>
    </lineage>
</organism>
<dbReference type="InterPro" id="IPR045863">
    <property type="entry name" value="CorA_TM1_TM2"/>
</dbReference>
<reference evidence="13 14" key="1">
    <citation type="submission" date="2012-08" db="EMBL/GenBank/DDBJ databases">
        <title>Whole genome shotgun sequence of Austwickia chelonae NBRC 105200.</title>
        <authorList>
            <person name="Yoshida I."/>
            <person name="Hosoyama A."/>
            <person name="Tsuchikane K."/>
            <person name="Katsumata H."/>
            <person name="Ando Y."/>
            <person name="Ohji S."/>
            <person name="Hamada M."/>
            <person name="Tamura T."/>
            <person name="Yamazoe A."/>
            <person name="Yamazaki S."/>
            <person name="Fujita N."/>
        </authorList>
    </citation>
    <scope>NUCLEOTIDE SEQUENCE [LARGE SCALE GENOMIC DNA]</scope>
    <source>
        <strain evidence="13 14">NBRC 105200</strain>
    </source>
</reference>
<dbReference type="PANTHER" id="PTHR46494:SF1">
    <property type="entry name" value="CORA FAMILY METAL ION TRANSPORTER (EUROFUNG)"/>
    <property type="match status" value="1"/>
</dbReference>
<evidence type="ECO:0000256" key="9">
    <source>
        <dbReference type="ARBA" id="ARBA00023136"/>
    </source>
</evidence>
<sequence length="324" mass="37046">MIVDKAVYRDGVRYECGDPSDELEELRASGTSDFLWIGLKDPTDEEFAEYDDELSLHPLAVEDALHGNQRPKVDIYETSTFVVLKTLRYIERTSDVETGELMMFVGDRFVLTVRYGEANPLAGVRQRLEGRPERLSFGPVAVMHAVIDHIVDTYRTIDVELERDLEDIEEAVFAHDEAALGTQIYKLKREILEFKRGALPLVTPMRNLLGSEASFVPTELRPFFADVLDHLVQVCEHAESYDRLLGDIFSTHLAQQGLRQNEDMRRISAWVAIAAVPTMIAGIYGMNFKNMPELETHYGYHIVVAVMILSCLLMYIRFRRAKWL</sequence>
<dbReference type="GO" id="GO:0015095">
    <property type="term" value="F:magnesium ion transmembrane transporter activity"/>
    <property type="evidence" value="ECO:0007669"/>
    <property type="project" value="UniProtKB-UniRule"/>
</dbReference>
<dbReference type="FunFam" id="1.20.58.340:FF:000004">
    <property type="entry name" value="Magnesium transport protein CorA"/>
    <property type="match status" value="1"/>
</dbReference>
<dbReference type="Pfam" id="PF01544">
    <property type="entry name" value="CorA"/>
    <property type="match status" value="1"/>
</dbReference>
<dbReference type="SUPFAM" id="SSF144083">
    <property type="entry name" value="Magnesium transport protein CorA, transmembrane region"/>
    <property type="match status" value="1"/>
</dbReference>
<dbReference type="RefSeq" id="WP_006501888.1">
    <property type="nucleotide sequence ID" value="NZ_BAGZ01000005.1"/>
</dbReference>
<dbReference type="GO" id="GO:0000287">
    <property type="term" value="F:magnesium ion binding"/>
    <property type="evidence" value="ECO:0007669"/>
    <property type="project" value="TreeGrafter"/>
</dbReference>
<accession>K6ULC7</accession>
<proteinExistence type="inferred from homology"/>
<keyword evidence="4 12" id="KW-1003">Cell membrane</keyword>
<comment type="subcellular location">
    <subcellularLocation>
        <location evidence="1">Cell membrane</location>
        <topology evidence="1">Multi-pass membrane protein</topology>
    </subcellularLocation>
    <subcellularLocation>
        <location evidence="12">Membrane</location>
        <topology evidence="12">Multi-pass membrane protein</topology>
    </subcellularLocation>
</comment>
<dbReference type="InterPro" id="IPR045861">
    <property type="entry name" value="CorA_cytoplasmic_dom"/>
</dbReference>
<dbReference type="PANTHER" id="PTHR46494">
    <property type="entry name" value="CORA FAMILY METAL ION TRANSPORTER (EUROFUNG)"/>
    <property type="match status" value="1"/>
</dbReference>
<keyword evidence="6 12" id="KW-0460">Magnesium</keyword>
<comment type="caution">
    <text evidence="13">The sequence shown here is derived from an EMBL/GenBank/DDBJ whole genome shotgun (WGS) entry which is preliminary data.</text>
</comment>
<evidence type="ECO:0000256" key="4">
    <source>
        <dbReference type="ARBA" id="ARBA00022475"/>
    </source>
</evidence>
<evidence type="ECO:0000256" key="7">
    <source>
        <dbReference type="ARBA" id="ARBA00022989"/>
    </source>
</evidence>
<dbReference type="CDD" id="cd12830">
    <property type="entry name" value="MtCorA-like"/>
    <property type="match status" value="1"/>
</dbReference>
<keyword evidence="9 12" id="KW-0472">Membrane</keyword>
<evidence type="ECO:0000256" key="1">
    <source>
        <dbReference type="ARBA" id="ARBA00004651"/>
    </source>
</evidence>
<keyword evidence="8 12" id="KW-0406">Ion transport</keyword>
<comment type="catalytic activity">
    <reaction evidence="10">
        <text>Mg(2+)(in) = Mg(2+)(out)</text>
        <dbReference type="Rhea" id="RHEA:29827"/>
        <dbReference type="ChEBI" id="CHEBI:18420"/>
    </reaction>
</comment>